<keyword evidence="6 8" id="KW-0472">Membrane</keyword>
<name>A0A540KM92_MALBA</name>
<keyword evidence="5" id="KW-0129">CBS domain</keyword>
<dbReference type="GO" id="GO:0030026">
    <property type="term" value="P:intracellular manganese ion homeostasis"/>
    <property type="evidence" value="ECO:0007669"/>
    <property type="project" value="TreeGrafter"/>
</dbReference>
<evidence type="ECO:0000256" key="8">
    <source>
        <dbReference type="PROSITE-ProRule" id="PRU01193"/>
    </source>
</evidence>
<dbReference type="FunFam" id="3.10.580.10:FF:000015">
    <property type="entry name" value="DUF21 domain-containing protein"/>
    <property type="match status" value="1"/>
</dbReference>
<comment type="caution">
    <text evidence="12">The sequence shown here is derived from an EMBL/GenBank/DDBJ whole genome shotgun (WGS) entry which is preliminary data.</text>
</comment>
<feature type="compositionally biased region" description="Polar residues" evidence="9">
    <location>
        <begin position="455"/>
        <end position="465"/>
    </location>
</feature>
<dbReference type="GO" id="GO:0016020">
    <property type="term" value="C:membrane"/>
    <property type="evidence" value="ECO:0007669"/>
    <property type="project" value="UniProtKB-SubCell"/>
</dbReference>
<evidence type="ECO:0000256" key="1">
    <source>
        <dbReference type="ARBA" id="ARBA00004141"/>
    </source>
</evidence>
<keyword evidence="7" id="KW-0325">Glycoprotein</keyword>
<sequence length="537" mass="59631">MRDHDILCCETDFWVFIIICVVLVAFAGIASGLALGLLSFSQVDLEVLIKSGQPQDQKDAAKVLRLVKNEHLLLCTLLIGKSLAMEALPIFLESLLPFWAAILVSVTLVLAFAEVIPQAVCSRYGLHLGAKMTHLVRLLIVVFLPLSYPFSKKHSVLLRRAELKTLVDLHANEAGKGGELSHHETMIIGGALDLTFKTAKDAMTPISQTFSLDINSKLDKNTLGLIASKGHSRIPIYSGTPTNIIGVILLKNLVFIRPEDEKPIKYLTIRKIPRVYDNWPLYDILHQFKKGHSHMVAVVKSNKDINSKSNSKLAGSGGLIFPHEQERLSTSEDMSSPLCSSETAYCIPASKHVVEEAQELETQNTRYRQGLRTQNVLSEIIESVQSCMDEEVIGIITMEDVMEELLQEDILDETDEYIDVHKKIKINLLPFSRRSSPSKSPRKPAPLIYWRTPQQSPLSSYSTPAAGSPSCHIQEDHQPQNLQENLHLRCTGELQSRLHCLHTALHSTPATGSPIHPYNQQPIISPALHTSAGPVRS</sequence>
<accession>A0A540KM92</accession>
<evidence type="ECO:0000313" key="12">
    <source>
        <dbReference type="EMBL" id="TQD75317.1"/>
    </source>
</evidence>
<dbReference type="AlphaFoldDB" id="A0A540KM92"/>
<protein>
    <recommendedName>
        <fullName evidence="11">CNNM transmembrane domain-containing protein</fullName>
    </recommendedName>
</protein>
<organism evidence="12 13">
    <name type="scientific">Malus baccata</name>
    <name type="common">Siberian crab apple</name>
    <name type="synonym">Pyrus baccata</name>
    <dbReference type="NCBI Taxonomy" id="106549"/>
    <lineage>
        <taxon>Eukaryota</taxon>
        <taxon>Viridiplantae</taxon>
        <taxon>Streptophyta</taxon>
        <taxon>Embryophyta</taxon>
        <taxon>Tracheophyta</taxon>
        <taxon>Spermatophyta</taxon>
        <taxon>Magnoliopsida</taxon>
        <taxon>eudicotyledons</taxon>
        <taxon>Gunneridae</taxon>
        <taxon>Pentapetalae</taxon>
        <taxon>rosids</taxon>
        <taxon>fabids</taxon>
        <taxon>Rosales</taxon>
        <taxon>Rosaceae</taxon>
        <taxon>Amygdaloideae</taxon>
        <taxon>Maleae</taxon>
        <taxon>Malus</taxon>
    </lineage>
</organism>
<dbReference type="GO" id="GO:0010960">
    <property type="term" value="P:magnesium ion homeostasis"/>
    <property type="evidence" value="ECO:0007669"/>
    <property type="project" value="InterPro"/>
</dbReference>
<feature type="region of interest" description="Disordered" evidence="9">
    <location>
        <begin position="455"/>
        <end position="478"/>
    </location>
</feature>
<reference evidence="12 13" key="1">
    <citation type="journal article" date="2019" name="G3 (Bethesda)">
        <title>Sequencing of a Wild Apple (Malus baccata) Genome Unravels the Differences Between Cultivated and Wild Apple Species Regarding Disease Resistance and Cold Tolerance.</title>
        <authorList>
            <person name="Chen X."/>
        </authorList>
    </citation>
    <scope>NUCLEOTIDE SEQUENCE [LARGE SCALE GENOMIC DNA]</scope>
    <source>
        <strain evidence="13">cv. Shandingzi</strain>
        <tissue evidence="12">Leaves</tissue>
    </source>
</reference>
<dbReference type="SUPFAM" id="SSF54631">
    <property type="entry name" value="CBS-domain pair"/>
    <property type="match status" value="1"/>
</dbReference>
<feature type="domain" description="CNNM transmembrane" evidence="11">
    <location>
        <begin position="9"/>
        <end position="184"/>
    </location>
</feature>
<dbReference type="STRING" id="106549.A0A540KM92"/>
<dbReference type="InterPro" id="IPR045095">
    <property type="entry name" value="ACDP"/>
</dbReference>
<evidence type="ECO:0000256" key="3">
    <source>
        <dbReference type="ARBA" id="ARBA00022737"/>
    </source>
</evidence>
<dbReference type="EMBL" id="VIEB01001110">
    <property type="protein sequence ID" value="TQD75317.1"/>
    <property type="molecule type" value="Genomic_DNA"/>
</dbReference>
<dbReference type="InterPro" id="IPR044751">
    <property type="entry name" value="Ion_transp-like_CBS"/>
</dbReference>
<keyword evidence="13" id="KW-1185">Reference proteome</keyword>
<evidence type="ECO:0000256" key="7">
    <source>
        <dbReference type="ARBA" id="ARBA00023180"/>
    </source>
</evidence>
<dbReference type="GO" id="GO:0005737">
    <property type="term" value="C:cytoplasm"/>
    <property type="evidence" value="ECO:0007669"/>
    <property type="project" value="TreeGrafter"/>
</dbReference>
<evidence type="ECO:0000256" key="6">
    <source>
        <dbReference type="ARBA" id="ARBA00023136"/>
    </source>
</evidence>
<feature type="transmembrane region" description="Helical" evidence="10">
    <location>
        <begin position="13"/>
        <end position="40"/>
    </location>
</feature>
<dbReference type="InterPro" id="IPR046342">
    <property type="entry name" value="CBS_dom_sf"/>
</dbReference>
<dbReference type="PANTHER" id="PTHR12064">
    <property type="entry name" value="METAL TRANSPORTER CNNM"/>
    <property type="match status" value="1"/>
</dbReference>
<keyword evidence="4 8" id="KW-1133">Transmembrane helix</keyword>
<dbReference type="InterPro" id="IPR002550">
    <property type="entry name" value="CNNM"/>
</dbReference>
<gene>
    <name evidence="12" type="ORF">C1H46_039132</name>
</gene>
<comment type="subcellular location">
    <subcellularLocation>
        <location evidence="1">Membrane</location>
        <topology evidence="1">Multi-pass membrane protein</topology>
    </subcellularLocation>
</comment>
<evidence type="ECO:0000313" key="13">
    <source>
        <dbReference type="Proteomes" id="UP000315295"/>
    </source>
</evidence>
<evidence type="ECO:0000259" key="11">
    <source>
        <dbReference type="PROSITE" id="PS51846"/>
    </source>
</evidence>
<dbReference type="PROSITE" id="PS51846">
    <property type="entry name" value="CNNM"/>
    <property type="match status" value="1"/>
</dbReference>
<dbReference type="Gene3D" id="3.10.580.10">
    <property type="entry name" value="CBS-domain"/>
    <property type="match status" value="2"/>
</dbReference>
<proteinExistence type="predicted"/>
<dbReference type="Pfam" id="PF01595">
    <property type="entry name" value="CNNM"/>
    <property type="match status" value="1"/>
</dbReference>
<evidence type="ECO:0000256" key="10">
    <source>
        <dbReference type="SAM" id="Phobius"/>
    </source>
</evidence>
<feature type="transmembrane region" description="Helical" evidence="10">
    <location>
        <begin position="132"/>
        <end position="150"/>
    </location>
</feature>
<dbReference type="Proteomes" id="UP000315295">
    <property type="component" value="Unassembled WGS sequence"/>
</dbReference>
<dbReference type="CDD" id="cd04590">
    <property type="entry name" value="CBS_pair_CorC_HlyC_assoc"/>
    <property type="match status" value="1"/>
</dbReference>
<dbReference type="PANTHER" id="PTHR12064:SF72">
    <property type="entry name" value="CBS DOMAIN PROTEIN"/>
    <property type="match status" value="1"/>
</dbReference>
<feature type="transmembrane region" description="Helical" evidence="10">
    <location>
        <begin position="98"/>
        <end position="120"/>
    </location>
</feature>
<evidence type="ECO:0000256" key="4">
    <source>
        <dbReference type="ARBA" id="ARBA00022989"/>
    </source>
</evidence>
<evidence type="ECO:0000256" key="2">
    <source>
        <dbReference type="ARBA" id="ARBA00022692"/>
    </source>
</evidence>
<evidence type="ECO:0000256" key="9">
    <source>
        <dbReference type="SAM" id="MobiDB-lite"/>
    </source>
</evidence>
<keyword evidence="3" id="KW-0677">Repeat</keyword>
<evidence type="ECO:0000256" key="5">
    <source>
        <dbReference type="ARBA" id="ARBA00023122"/>
    </source>
</evidence>
<keyword evidence="2 8" id="KW-0812">Transmembrane</keyword>